<keyword evidence="1" id="KW-1133">Transmembrane helix</keyword>
<organism evidence="2 3">
    <name type="scientific">Sedimentitalea todarodis</name>
    <dbReference type="NCBI Taxonomy" id="1631240"/>
    <lineage>
        <taxon>Bacteria</taxon>
        <taxon>Pseudomonadati</taxon>
        <taxon>Pseudomonadota</taxon>
        <taxon>Alphaproteobacteria</taxon>
        <taxon>Rhodobacterales</taxon>
        <taxon>Paracoccaceae</taxon>
        <taxon>Sedimentitalea</taxon>
    </lineage>
</organism>
<comment type="caution">
    <text evidence="2">The sequence shown here is derived from an EMBL/GenBank/DDBJ whole genome shotgun (WGS) entry which is preliminary data.</text>
</comment>
<dbReference type="Proteomes" id="UP001255416">
    <property type="component" value="Unassembled WGS sequence"/>
</dbReference>
<keyword evidence="1" id="KW-0812">Transmembrane</keyword>
<dbReference type="EMBL" id="JASMWN010000005">
    <property type="protein sequence ID" value="MDU9003906.1"/>
    <property type="molecule type" value="Genomic_DNA"/>
</dbReference>
<protein>
    <recommendedName>
        <fullName evidence="4">Preprotein translocase subunit YajC</fullName>
    </recommendedName>
</protein>
<evidence type="ECO:0000313" key="2">
    <source>
        <dbReference type="EMBL" id="MDU9003906.1"/>
    </source>
</evidence>
<keyword evidence="1" id="KW-0472">Membrane</keyword>
<reference evidence="3" key="1">
    <citation type="submission" date="2023-05" db="EMBL/GenBank/DDBJ databases">
        <title>Sedimentitalea sp. nov. JM2-8.</title>
        <authorList>
            <person name="Huang J."/>
        </authorList>
    </citation>
    <scope>NUCLEOTIDE SEQUENCE [LARGE SCALE GENOMIC DNA]</scope>
    <source>
        <strain evidence="3">KHS03</strain>
    </source>
</reference>
<gene>
    <name evidence="2" type="ORF">QO231_08570</name>
</gene>
<keyword evidence="3" id="KW-1185">Reference proteome</keyword>
<evidence type="ECO:0000256" key="1">
    <source>
        <dbReference type="SAM" id="Phobius"/>
    </source>
</evidence>
<evidence type="ECO:0008006" key="4">
    <source>
        <dbReference type="Google" id="ProtNLM"/>
    </source>
</evidence>
<sequence length="58" mass="6493">MKPMTAEHTSQGASSMIQLHEAQSLLLILALLILSYLVFRLLRPGSSQTDNPEKLDKR</sequence>
<proteinExistence type="predicted"/>
<evidence type="ECO:0000313" key="3">
    <source>
        <dbReference type="Proteomes" id="UP001255416"/>
    </source>
</evidence>
<accession>A0ABU3VCJ6</accession>
<feature type="transmembrane region" description="Helical" evidence="1">
    <location>
        <begin position="24"/>
        <end position="42"/>
    </location>
</feature>
<dbReference type="RefSeq" id="WP_316775149.1">
    <property type="nucleotide sequence ID" value="NZ_JASMWN010000005.1"/>
</dbReference>
<name>A0ABU3VCJ6_9RHOB</name>